<proteinExistence type="predicted"/>
<evidence type="ECO:0000313" key="2">
    <source>
        <dbReference type="Proteomes" id="UP001063166"/>
    </source>
</evidence>
<sequence>MRARDESPELSWIKPLLLVKNIGSFLGCRDLGFIVIFYILDATTPLPPNSHPTTIVERTPYWLGEEQRHA</sequence>
<comment type="caution">
    <text evidence="1">The sequence shown here is derived from an EMBL/GenBank/DDBJ whole genome shotgun (WGS) entry which is preliminary data.</text>
</comment>
<evidence type="ECO:0000313" key="1">
    <source>
        <dbReference type="EMBL" id="GLB42380.1"/>
    </source>
</evidence>
<protein>
    <submittedName>
        <fullName evidence="1">Uncharacterized protein</fullName>
    </submittedName>
</protein>
<organism evidence="1 2">
    <name type="scientific">Lyophyllum shimeji</name>
    <name type="common">Hon-shimeji</name>
    <name type="synonym">Tricholoma shimeji</name>
    <dbReference type="NCBI Taxonomy" id="47721"/>
    <lineage>
        <taxon>Eukaryota</taxon>
        <taxon>Fungi</taxon>
        <taxon>Dikarya</taxon>
        <taxon>Basidiomycota</taxon>
        <taxon>Agaricomycotina</taxon>
        <taxon>Agaricomycetes</taxon>
        <taxon>Agaricomycetidae</taxon>
        <taxon>Agaricales</taxon>
        <taxon>Tricholomatineae</taxon>
        <taxon>Lyophyllaceae</taxon>
        <taxon>Lyophyllum</taxon>
    </lineage>
</organism>
<accession>A0A9P3PUS1</accession>
<reference evidence="1" key="1">
    <citation type="submission" date="2022-07" db="EMBL/GenBank/DDBJ databases">
        <title>The genome of Lyophyllum shimeji provides insight into the initial evolution of ectomycorrhizal fungal genome.</title>
        <authorList>
            <person name="Kobayashi Y."/>
            <person name="Shibata T."/>
            <person name="Hirakawa H."/>
            <person name="Shigenobu S."/>
            <person name="Nishiyama T."/>
            <person name="Yamada A."/>
            <person name="Hasebe M."/>
            <person name="Kawaguchi M."/>
        </authorList>
    </citation>
    <scope>NUCLEOTIDE SEQUENCE</scope>
    <source>
        <strain evidence="1">AT787</strain>
    </source>
</reference>
<dbReference type="AlphaFoldDB" id="A0A9P3PUS1"/>
<gene>
    <name evidence="1" type="ORF">LshimejAT787_1103950</name>
</gene>
<dbReference type="Proteomes" id="UP001063166">
    <property type="component" value="Unassembled WGS sequence"/>
</dbReference>
<keyword evidence="2" id="KW-1185">Reference proteome</keyword>
<name>A0A9P3PUS1_LYOSH</name>
<dbReference type="EMBL" id="BRPK01000011">
    <property type="protein sequence ID" value="GLB42380.1"/>
    <property type="molecule type" value="Genomic_DNA"/>
</dbReference>